<evidence type="ECO:0000313" key="2">
    <source>
        <dbReference type="Ensembl" id="ENSCLAP00000020904.1"/>
    </source>
</evidence>
<protein>
    <submittedName>
        <fullName evidence="2">Uncharacterized protein</fullName>
    </submittedName>
</protein>
<accession>A0A8C2VXE6</accession>
<dbReference type="GO" id="GO:0000398">
    <property type="term" value="P:mRNA splicing, via spliceosome"/>
    <property type="evidence" value="ECO:0007669"/>
    <property type="project" value="InterPro"/>
</dbReference>
<dbReference type="InterPro" id="IPR005345">
    <property type="entry name" value="PHF5"/>
</dbReference>
<proteinExistence type="inferred from homology"/>
<reference evidence="2" key="2">
    <citation type="submission" date="2025-09" db="UniProtKB">
        <authorList>
            <consortium name="Ensembl"/>
        </authorList>
    </citation>
    <scope>IDENTIFICATION</scope>
</reference>
<dbReference type="PANTHER" id="PTHR13120">
    <property type="entry name" value="PHD FINGER-LIKE DOMAIN-CONTAINING PROTEIN 5A"/>
    <property type="match status" value="1"/>
</dbReference>
<dbReference type="Pfam" id="PF03660">
    <property type="entry name" value="PHF5"/>
    <property type="match status" value="1"/>
</dbReference>
<organism evidence="2 3">
    <name type="scientific">Chinchilla lanigera</name>
    <name type="common">Long-tailed chinchilla</name>
    <name type="synonym">Chinchilla villidera</name>
    <dbReference type="NCBI Taxonomy" id="34839"/>
    <lineage>
        <taxon>Eukaryota</taxon>
        <taxon>Metazoa</taxon>
        <taxon>Chordata</taxon>
        <taxon>Craniata</taxon>
        <taxon>Vertebrata</taxon>
        <taxon>Euteleostomi</taxon>
        <taxon>Mammalia</taxon>
        <taxon>Eutheria</taxon>
        <taxon>Euarchontoglires</taxon>
        <taxon>Glires</taxon>
        <taxon>Rodentia</taxon>
        <taxon>Hystricomorpha</taxon>
        <taxon>Chinchillidae</taxon>
        <taxon>Chinchilla</taxon>
    </lineage>
</organism>
<keyword evidence="3" id="KW-1185">Reference proteome</keyword>
<dbReference type="Proteomes" id="UP000694398">
    <property type="component" value="Unassembled WGS sequence"/>
</dbReference>
<comment type="similarity">
    <text evidence="1">Belongs to the PHF5 family.</text>
</comment>
<reference evidence="2" key="1">
    <citation type="submission" date="2025-08" db="UniProtKB">
        <authorList>
            <consortium name="Ensembl"/>
        </authorList>
    </citation>
    <scope>IDENTIFICATION</scope>
</reference>
<dbReference type="AlphaFoldDB" id="A0A8C2VXE6"/>
<name>A0A8C2VXE6_CHILA</name>
<evidence type="ECO:0000256" key="1">
    <source>
        <dbReference type="ARBA" id="ARBA00008626"/>
    </source>
</evidence>
<sequence length="95" mass="10989">MDKHHPDLIFCQKQAGAAIGRRDKCDGKCVICDSYVRPCTLVRICGGSRVFDAYYWKVCTTQEKDQDGYLKIINLGSSKTDLFYEHKRKYGFKKK</sequence>
<evidence type="ECO:0000313" key="3">
    <source>
        <dbReference type="Proteomes" id="UP000694398"/>
    </source>
</evidence>
<dbReference type="GeneTree" id="ENSGT00390000018518"/>
<dbReference type="Ensembl" id="ENSCLAT00000021105.1">
    <property type="protein sequence ID" value="ENSCLAP00000020904.1"/>
    <property type="gene ID" value="ENSCLAG00000014324.1"/>
</dbReference>